<dbReference type="PANTHER" id="PTHR40089">
    <property type="entry name" value="ETHANOLAMINE UTILIZATION PROTEIN EUTH"/>
    <property type="match status" value="1"/>
</dbReference>
<accession>A0ABM7NJX7</accession>
<dbReference type="PANTHER" id="PTHR40089:SF1">
    <property type="entry name" value="ETHANOLAMINE PERMEASE EUTH-RELATED"/>
    <property type="match status" value="1"/>
</dbReference>
<feature type="transmembrane region" description="Helical" evidence="1">
    <location>
        <begin position="335"/>
        <end position="355"/>
    </location>
</feature>
<feature type="transmembrane region" description="Helical" evidence="1">
    <location>
        <begin position="37"/>
        <end position="56"/>
    </location>
</feature>
<feature type="transmembrane region" description="Helical" evidence="1">
    <location>
        <begin position="199"/>
        <end position="220"/>
    </location>
</feature>
<feature type="transmembrane region" description="Helical" evidence="1">
    <location>
        <begin position="143"/>
        <end position="163"/>
    </location>
</feature>
<dbReference type="Proteomes" id="UP000663623">
    <property type="component" value="Chromosome"/>
</dbReference>
<feature type="transmembrane region" description="Helical" evidence="1">
    <location>
        <begin position="240"/>
        <end position="260"/>
    </location>
</feature>
<feature type="transmembrane region" description="Helical" evidence="1">
    <location>
        <begin position="107"/>
        <end position="131"/>
    </location>
</feature>
<feature type="transmembrane region" description="Helical" evidence="1">
    <location>
        <begin position="304"/>
        <end position="329"/>
    </location>
</feature>
<keyword evidence="1" id="KW-1133">Transmembrane helix</keyword>
<name>A0ABM7NJX7_9FIRM</name>
<keyword evidence="1" id="KW-0812">Transmembrane</keyword>
<keyword evidence="3" id="KW-1185">Reference proteome</keyword>
<reference evidence="2 3" key="1">
    <citation type="submission" date="2021-02" db="EMBL/GenBank/DDBJ databases">
        <title>Nitrogen-fixing ability and nitrogen fixation related genes of thermophilic fermentative bacteria in the genus Caldicellulosiruptor.</title>
        <authorList>
            <person name="Chen Y."/>
            <person name="Nishihara A."/>
            <person name="Haruta S."/>
        </authorList>
    </citation>
    <scope>NUCLEOTIDE SEQUENCE [LARGE SCALE GENOMIC DNA]</scope>
    <source>
        <strain evidence="2 3">YA01</strain>
    </source>
</reference>
<evidence type="ECO:0000256" key="1">
    <source>
        <dbReference type="SAM" id="Phobius"/>
    </source>
</evidence>
<evidence type="ECO:0008006" key="4">
    <source>
        <dbReference type="Google" id="ProtNLM"/>
    </source>
</evidence>
<protein>
    <recommendedName>
        <fullName evidence="4">Ethanolamine utilization protein EutH</fullName>
    </recommendedName>
</protein>
<dbReference type="RefSeq" id="WP_207180731.1">
    <property type="nucleotide sequence ID" value="NZ_AP024480.1"/>
</dbReference>
<keyword evidence="1" id="KW-0472">Membrane</keyword>
<proteinExistence type="predicted"/>
<organism evidence="2 3">
    <name type="scientific">Caldicellulosiruptor diazotrophicus</name>
    <dbReference type="NCBI Taxonomy" id="2806205"/>
    <lineage>
        <taxon>Bacteria</taxon>
        <taxon>Bacillati</taxon>
        <taxon>Bacillota</taxon>
        <taxon>Bacillota incertae sedis</taxon>
        <taxon>Caldicellulosiruptorales</taxon>
        <taxon>Caldicellulosiruptoraceae</taxon>
        <taxon>Caldicellulosiruptor</taxon>
    </lineage>
</organism>
<dbReference type="PIRSF" id="PIRSF019466">
    <property type="entry name" value="EutH"/>
    <property type="match status" value="1"/>
</dbReference>
<dbReference type="EMBL" id="AP024480">
    <property type="protein sequence ID" value="BCS80407.1"/>
    <property type="molecule type" value="Genomic_DNA"/>
</dbReference>
<gene>
    <name evidence="2" type="primary">yxeR</name>
    <name evidence="2" type="ORF">CaldiYA01_03670</name>
</gene>
<evidence type="ECO:0000313" key="2">
    <source>
        <dbReference type="EMBL" id="BCS80407.1"/>
    </source>
</evidence>
<evidence type="ECO:0000313" key="3">
    <source>
        <dbReference type="Proteomes" id="UP000663623"/>
    </source>
</evidence>
<dbReference type="InterPro" id="IPR007441">
    <property type="entry name" value="EutH"/>
</dbReference>
<sequence>MQLIKILFMLFSIAFATGVIDKIFGDKLKLGSKIEEGFIIMAKAVFSMLGILYLYPFLGMLLVKPSKFLAQLFHTDSAILISCFLPIDMGGYHISQQVSKDEIAKVIGGILLSSNLGATIGFTYPVAFGILKGESEEDFIKGSLIGIGCIPIAVVFTSMLWGYNVLRSLKLVAIVVIVTFVLAIGVSKGWRFLITAMKFLGSTMNVVNLVGLALLGYHILTNKPLVPIKTALQDYITLPLKMAVLIGSSYVFFTIVYNFLMSRFRLFKSSCTLNQAGLEGMLMLLVNCVPTLYLFDKMDKRSKILASALCMTAASALGPQLAFVATFAYSHVLPFLFNKFMGAVIAIFAICILSTKEGEAF</sequence>
<dbReference type="Pfam" id="PF04346">
    <property type="entry name" value="EutH"/>
    <property type="match status" value="1"/>
</dbReference>
<feature type="transmembrane region" description="Helical" evidence="1">
    <location>
        <begin position="169"/>
        <end position="187"/>
    </location>
</feature>